<protein>
    <submittedName>
        <fullName evidence="1">Uncharacterized protein</fullName>
    </submittedName>
</protein>
<gene>
    <name evidence="1" type="ORF">H8S37_12885</name>
</gene>
<dbReference type="RefSeq" id="WP_186876458.1">
    <property type="nucleotide sequence ID" value="NZ_JACOPF010000002.1"/>
</dbReference>
<evidence type="ECO:0000313" key="1">
    <source>
        <dbReference type="EMBL" id="MBC5689812.1"/>
    </source>
</evidence>
<dbReference type="EMBL" id="JACOPF010000002">
    <property type="protein sequence ID" value="MBC5689812.1"/>
    <property type="molecule type" value="Genomic_DNA"/>
</dbReference>
<dbReference type="AlphaFoldDB" id="A0A923LJ59"/>
<sequence length="148" mass="17115">MKQETITIENTIYAASHIEETGYLIKAEDMLLQEIRDKSIVCKGYINDFSEISRILVAFARRISDGADFHILLDKKMIFKKAIKNSIETLNIEERVHFISLTEEDEKQCAECIELPSIALGNLYFDKKREFVKNDIADIYTKFIETGL</sequence>
<evidence type="ECO:0000313" key="2">
    <source>
        <dbReference type="Proteomes" id="UP000652477"/>
    </source>
</evidence>
<dbReference type="Proteomes" id="UP000652477">
    <property type="component" value="Unassembled WGS sequence"/>
</dbReference>
<organism evidence="1 2">
    <name type="scientific">Mediterraneibacter hominis</name>
    <dbReference type="NCBI Taxonomy" id="2763054"/>
    <lineage>
        <taxon>Bacteria</taxon>
        <taxon>Bacillati</taxon>
        <taxon>Bacillota</taxon>
        <taxon>Clostridia</taxon>
        <taxon>Lachnospirales</taxon>
        <taxon>Lachnospiraceae</taxon>
        <taxon>Mediterraneibacter</taxon>
    </lineage>
</organism>
<name>A0A923LJ59_9FIRM</name>
<accession>A0A923LJ59</accession>
<comment type="caution">
    <text evidence="1">The sequence shown here is derived from an EMBL/GenBank/DDBJ whole genome shotgun (WGS) entry which is preliminary data.</text>
</comment>
<keyword evidence="2" id="KW-1185">Reference proteome</keyword>
<proteinExistence type="predicted"/>
<reference evidence="1" key="1">
    <citation type="submission" date="2020-08" db="EMBL/GenBank/DDBJ databases">
        <title>Genome public.</title>
        <authorList>
            <person name="Liu C."/>
            <person name="Sun Q."/>
        </authorList>
    </citation>
    <scope>NUCLEOTIDE SEQUENCE</scope>
    <source>
        <strain evidence="1">NSJ-55</strain>
    </source>
</reference>